<feature type="domain" description="Fibronectin type-II" evidence="7">
    <location>
        <begin position="378"/>
        <end position="430"/>
    </location>
</feature>
<name>A0A6A4VH94_AMPAM</name>
<dbReference type="EMBL" id="VIIS01001809">
    <property type="protein sequence ID" value="KAF0292499.1"/>
    <property type="molecule type" value="Genomic_DNA"/>
</dbReference>
<dbReference type="GO" id="GO:0005576">
    <property type="term" value="C:extracellular region"/>
    <property type="evidence" value="ECO:0007669"/>
    <property type="project" value="UniProtKB-SubCell"/>
</dbReference>
<dbReference type="InterPro" id="IPR000562">
    <property type="entry name" value="FN_type2_dom"/>
</dbReference>
<evidence type="ECO:0000256" key="5">
    <source>
        <dbReference type="ARBA" id="ARBA00023157"/>
    </source>
</evidence>
<dbReference type="OrthoDB" id="73875at2759"/>
<dbReference type="SUPFAM" id="SSF56436">
    <property type="entry name" value="C-type lectin-like"/>
    <property type="match status" value="2"/>
</dbReference>
<evidence type="ECO:0000313" key="8">
    <source>
        <dbReference type="EMBL" id="KAF0292499.1"/>
    </source>
</evidence>
<evidence type="ECO:0000256" key="6">
    <source>
        <dbReference type="PROSITE-ProRule" id="PRU00479"/>
    </source>
</evidence>
<dbReference type="InterPro" id="IPR016187">
    <property type="entry name" value="CTDL_fold"/>
</dbReference>
<dbReference type="GO" id="GO:0008201">
    <property type="term" value="F:heparin binding"/>
    <property type="evidence" value="ECO:0007669"/>
    <property type="project" value="TreeGrafter"/>
</dbReference>
<organism evidence="8 9">
    <name type="scientific">Amphibalanus amphitrite</name>
    <name type="common">Striped barnacle</name>
    <name type="synonym">Balanus amphitrite</name>
    <dbReference type="NCBI Taxonomy" id="1232801"/>
    <lineage>
        <taxon>Eukaryota</taxon>
        <taxon>Metazoa</taxon>
        <taxon>Ecdysozoa</taxon>
        <taxon>Arthropoda</taxon>
        <taxon>Crustacea</taxon>
        <taxon>Multicrustacea</taxon>
        <taxon>Cirripedia</taxon>
        <taxon>Thoracica</taxon>
        <taxon>Thoracicalcarea</taxon>
        <taxon>Balanomorpha</taxon>
        <taxon>Balanoidea</taxon>
        <taxon>Balanidae</taxon>
        <taxon>Amphibalaninae</taxon>
        <taxon>Amphibalanus</taxon>
    </lineage>
</organism>
<dbReference type="GO" id="GO:0009986">
    <property type="term" value="C:cell surface"/>
    <property type="evidence" value="ECO:0007669"/>
    <property type="project" value="TreeGrafter"/>
</dbReference>
<evidence type="ECO:0000256" key="3">
    <source>
        <dbReference type="ARBA" id="ARBA00022525"/>
    </source>
</evidence>
<keyword evidence="5 6" id="KW-1015">Disulfide bond</keyword>
<keyword evidence="3" id="KW-0964">Secreted</keyword>
<accession>A0A6A4VH94</accession>
<dbReference type="SUPFAM" id="SSF57440">
    <property type="entry name" value="Kringle-like"/>
    <property type="match status" value="2"/>
</dbReference>
<comment type="caution">
    <text evidence="6">Lacks conserved residue(s) required for the propagation of feature annotation.</text>
</comment>
<comment type="subcellular location">
    <subcellularLocation>
        <location evidence="1">Secreted</location>
    </subcellularLocation>
</comment>
<keyword evidence="4" id="KW-0677">Repeat</keyword>
<dbReference type="SMART" id="SM00059">
    <property type="entry name" value="FN2"/>
    <property type="match status" value="2"/>
</dbReference>
<dbReference type="Gene3D" id="2.10.10.10">
    <property type="entry name" value="Fibronectin, type II, collagen-binding"/>
    <property type="match status" value="2"/>
</dbReference>
<dbReference type="SMART" id="SM00034">
    <property type="entry name" value="CLECT"/>
    <property type="match status" value="2"/>
</dbReference>
<dbReference type="CDD" id="cd00037">
    <property type="entry name" value="CLECT"/>
    <property type="match status" value="2"/>
</dbReference>
<dbReference type="Pfam" id="PF00040">
    <property type="entry name" value="fn2"/>
    <property type="match status" value="2"/>
</dbReference>
<dbReference type="Gene3D" id="3.10.100.10">
    <property type="entry name" value="Mannose-Binding Protein A, subunit A"/>
    <property type="match status" value="2"/>
</dbReference>
<evidence type="ECO:0000256" key="1">
    <source>
        <dbReference type="ARBA" id="ARBA00004613"/>
    </source>
</evidence>
<evidence type="ECO:0000256" key="4">
    <source>
        <dbReference type="ARBA" id="ARBA00022737"/>
    </source>
</evidence>
<sequence length="626" mass="67674">MTSILSSDGASAFLGFKIIRNPATVYTFSGELMTDFEEIKSLTKLGADADCVEVARSGTTLTASGACTASAEVICQQPLVRGWGTQEIAETDDLVMRTASSGSAVFADPSQWWSPAADDTSPAPRASRTCAAGFHNVVGHCVTPSAQALSQEAGAEACSSVPGVPIEFNSAAEFTLFRLMMVTHQMNESIYIGVRRSGDGFVNGAGEPFGKGGGRCAEPPATQFHRIWAPNEPASTGDCVILDPEVDFFARAVDCSTPYPTYCQPRAPRNCPADFEYQGDSYSCFHFHVDTSRVWDHTAASEYCRHKGTSLAVPRDQQQLDFIKDLVDRVITKAVDAGGSDTEHTGALGAVLLNDDGDDPNITVTINNIRWAPCYALNSSAECVFPFRYKGRVYGHCTRLDSDDGSAWCPTQLVNGEASRTNGSFATCLDSCPVRQCPVGFLEIAAPPRSAPICLLLSSYRDEEVLIPPRTPGQQRDFCERLGSRPLTLESPFHYELIKNNVSKVFPEMKGDTFQNVPCDVGMAYHACEANVEYTESGPAGGQLCQFPFTYAGRNYSSCAENTDRGQAWCATVVTGDGLVDGDNWGYCPPGDERTVAGPASPERCQFPFIAGGVRYERCDWLHRAV</sequence>
<dbReference type="PROSITE" id="PS51092">
    <property type="entry name" value="FN2_2"/>
    <property type="match status" value="2"/>
</dbReference>
<comment type="similarity">
    <text evidence="2">Belongs to the seminal plasma protein family.</text>
</comment>
<evidence type="ECO:0000259" key="7">
    <source>
        <dbReference type="PROSITE" id="PS51092"/>
    </source>
</evidence>
<dbReference type="InterPro" id="IPR016186">
    <property type="entry name" value="C-type_lectin-like/link_sf"/>
</dbReference>
<dbReference type="PANTHER" id="PTHR22918:SF1">
    <property type="entry name" value="FIBRONECTIN TYPE-II DOMAIN-CONTAINING PROTEIN"/>
    <property type="match status" value="1"/>
</dbReference>
<dbReference type="Proteomes" id="UP000440578">
    <property type="component" value="Unassembled WGS sequence"/>
</dbReference>
<dbReference type="AlphaFoldDB" id="A0A6A4VH94"/>
<dbReference type="InterPro" id="IPR051666">
    <property type="entry name" value="SP_Capacitation_Regulator"/>
</dbReference>
<evidence type="ECO:0000256" key="2">
    <source>
        <dbReference type="ARBA" id="ARBA00010011"/>
    </source>
</evidence>
<dbReference type="InterPro" id="IPR001304">
    <property type="entry name" value="C-type_lectin-like"/>
</dbReference>
<dbReference type="PANTHER" id="PTHR22918">
    <property type="entry name" value="SEMINAL PLASMA PROTEIN"/>
    <property type="match status" value="1"/>
</dbReference>
<proteinExistence type="inferred from homology"/>
<keyword evidence="9" id="KW-1185">Reference proteome</keyword>
<feature type="disulfide bond" evidence="6">
    <location>
        <begin position="383"/>
        <end position="409"/>
    </location>
</feature>
<comment type="caution">
    <text evidence="8">The sequence shown here is derived from an EMBL/GenBank/DDBJ whole genome shotgun (WGS) entry which is preliminary data.</text>
</comment>
<protein>
    <submittedName>
        <fullName evidence="8">Matrix metalloproteinase-9</fullName>
    </submittedName>
</protein>
<feature type="domain" description="Fibronectin type-II" evidence="7">
    <location>
        <begin position="540"/>
        <end position="590"/>
    </location>
</feature>
<gene>
    <name evidence="8" type="primary">MMP9</name>
    <name evidence="8" type="ORF">FJT64_001011</name>
</gene>
<evidence type="ECO:0000313" key="9">
    <source>
        <dbReference type="Proteomes" id="UP000440578"/>
    </source>
</evidence>
<dbReference type="InterPro" id="IPR013806">
    <property type="entry name" value="Kringle-like"/>
</dbReference>
<reference evidence="8 9" key="1">
    <citation type="submission" date="2019-07" db="EMBL/GenBank/DDBJ databases">
        <title>Draft genome assembly of a fouling barnacle, Amphibalanus amphitrite (Darwin, 1854): The first reference genome for Thecostraca.</title>
        <authorList>
            <person name="Kim W."/>
        </authorList>
    </citation>
    <scope>NUCLEOTIDE SEQUENCE [LARGE SCALE GENOMIC DNA]</scope>
    <source>
        <strain evidence="8">SNU_AA5</strain>
        <tissue evidence="8">Soma without cirri and trophi</tissue>
    </source>
</reference>
<dbReference type="InterPro" id="IPR036943">
    <property type="entry name" value="FN_type2_sf"/>
</dbReference>